<dbReference type="PANTHER" id="PTHR31272">
    <property type="entry name" value="CYTOCHROME C-TYPE BIOGENESIS PROTEIN HI_1454-RELATED"/>
    <property type="match status" value="1"/>
</dbReference>
<evidence type="ECO:0000259" key="2">
    <source>
        <dbReference type="Pfam" id="PF13386"/>
    </source>
</evidence>
<keyword evidence="1" id="KW-0812">Transmembrane</keyword>
<keyword evidence="1" id="KW-1133">Transmembrane helix</keyword>
<sequence>MEFLKALLENYNIPILSAFVLGLMTAISPCPLATNITATAFISKNISSKKKVFLSGIMYSLGRAFSYTLIGLILYFGVSKFHIAKFFQQNGEKYLGPLLIVIGLIMLNVIKLNFLGKSNFTEKLSHKFSDKGILGSFVIGAIFALAFCPYSGALYFGMLIPMTISSVEGLYLPIVFAVGTGLPVLLFTYLLAFATGSIGLFYNKIKTIEKWMRMVAGIVFILTGMYYVLIFSGVYSK</sequence>
<dbReference type="AlphaFoldDB" id="A0A238VVD4"/>
<keyword evidence="1" id="KW-0472">Membrane</keyword>
<feature type="domain" description="Urease accessory protein UreH-like transmembrane" evidence="2">
    <location>
        <begin position="18"/>
        <end position="226"/>
    </location>
</feature>
<gene>
    <name evidence="3" type="ORF">SAMN06265371_10259</name>
</gene>
<accession>A0A238VVD4</accession>
<evidence type="ECO:0000313" key="3">
    <source>
        <dbReference type="EMBL" id="SNR37459.1"/>
    </source>
</evidence>
<keyword evidence="4" id="KW-1185">Reference proteome</keyword>
<organism evidence="3 4">
    <name type="scientific">Lutibacter agarilyticus</name>
    <dbReference type="NCBI Taxonomy" id="1109740"/>
    <lineage>
        <taxon>Bacteria</taxon>
        <taxon>Pseudomonadati</taxon>
        <taxon>Bacteroidota</taxon>
        <taxon>Flavobacteriia</taxon>
        <taxon>Flavobacteriales</taxon>
        <taxon>Flavobacteriaceae</taxon>
        <taxon>Lutibacter</taxon>
    </lineage>
</organism>
<dbReference type="RefSeq" id="WP_089380277.1">
    <property type="nucleotide sequence ID" value="NZ_FZNT01000002.1"/>
</dbReference>
<dbReference type="EMBL" id="FZNT01000002">
    <property type="protein sequence ID" value="SNR37459.1"/>
    <property type="molecule type" value="Genomic_DNA"/>
</dbReference>
<reference evidence="3 4" key="1">
    <citation type="submission" date="2017-06" db="EMBL/GenBank/DDBJ databases">
        <authorList>
            <person name="Kim H.J."/>
            <person name="Triplett B.A."/>
        </authorList>
    </citation>
    <scope>NUCLEOTIDE SEQUENCE [LARGE SCALE GENOMIC DNA]</scope>
    <source>
        <strain evidence="3 4">DSM 29150</strain>
    </source>
</reference>
<protein>
    <submittedName>
        <fullName evidence="3">Cytochrome c biogenesis protein CcdA</fullName>
    </submittedName>
</protein>
<name>A0A238VVD4_9FLAO</name>
<dbReference type="OrthoDB" id="1199621at2"/>
<dbReference type="PANTHER" id="PTHR31272:SF4">
    <property type="entry name" value="CYTOCHROME C-TYPE BIOGENESIS PROTEIN HI_1454-RELATED"/>
    <property type="match status" value="1"/>
</dbReference>
<dbReference type="Proteomes" id="UP000198384">
    <property type="component" value="Unassembled WGS sequence"/>
</dbReference>
<dbReference type="InterPro" id="IPR039447">
    <property type="entry name" value="UreH-like_TM_dom"/>
</dbReference>
<feature type="transmembrane region" description="Helical" evidence="1">
    <location>
        <begin position="214"/>
        <end position="235"/>
    </location>
</feature>
<evidence type="ECO:0000313" key="4">
    <source>
        <dbReference type="Proteomes" id="UP000198384"/>
    </source>
</evidence>
<feature type="transmembrane region" description="Helical" evidence="1">
    <location>
        <begin position="170"/>
        <end position="202"/>
    </location>
</feature>
<feature type="transmembrane region" description="Helical" evidence="1">
    <location>
        <begin position="134"/>
        <end position="158"/>
    </location>
</feature>
<proteinExistence type="predicted"/>
<feature type="transmembrane region" description="Helical" evidence="1">
    <location>
        <begin position="64"/>
        <end position="83"/>
    </location>
</feature>
<evidence type="ECO:0000256" key="1">
    <source>
        <dbReference type="SAM" id="Phobius"/>
    </source>
</evidence>
<dbReference type="Pfam" id="PF13386">
    <property type="entry name" value="DsbD_2"/>
    <property type="match status" value="1"/>
</dbReference>
<dbReference type="InterPro" id="IPR051790">
    <property type="entry name" value="Cytochrome_c-biogenesis_DsbD"/>
</dbReference>
<feature type="transmembrane region" description="Helical" evidence="1">
    <location>
        <begin position="15"/>
        <end position="43"/>
    </location>
</feature>
<dbReference type="NCBIfam" id="NF040495">
    <property type="entry name" value="tranport_ArsG"/>
    <property type="match status" value="1"/>
</dbReference>
<feature type="transmembrane region" description="Helical" evidence="1">
    <location>
        <begin position="95"/>
        <end position="114"/>
    </location>
</feature>